<feature type="disulfide bond" evidence="8">
    <location>
        <begin position="578"/>
        <end position="590"/>
    </location>
</feature>
<keyword evidence="16" id="KW-1185">Reference proteome</keyword>
<feature type="compositionally biased region" description="Pro residues" evidence="11">
    <location>
        <begin position="1"/>
        <end position="15"/>
    </location>
</feature>
<dbReference type="InterPro" id="IPR020067">
    <property type="entry name" value="Frizzled_dom"/>
</dbReference>
<dbReference type="PROSITE" id="PS50287">
    <property type="entry name" value="SRCR_2"/>
    <property type="match status" value="1"/>
</dbReference>
<dbReference type="SUPFAM" id="SSF50494">
    <property type="entry name" value="Trypsin-like serine proteases"/>
    <property type="match status" value="1"/>
</dbReference>
<accession>A0A6L2Q232</accession>
<dbReference type="Pfam" id="PF00057">
    <property type="entry name" value="Ldl_recept_a"/>
    <property type="match status" value="2"/>
</dbReference>
<protein>
    <recommendedName>
        <fullName evidence="17">Atrial natriuretic peptide-converting enzyme</fullName>
    </recommendedName>
</protein>
<evidence type="ECO:0000259" key="14">
    <source>
        <dbReference type="PROSITE" id="PS50287"/>
    </source>
</evidence>
<dbReference type="InterPro" id="IPR033116">
    <property type="entry name" value="TRYPSIN_SER"/>
</dbReference>
<comment type="caution">
    <text evidence="9">Lacks conserved residue(s) required for the propagation of feature annotation.</text>
</comment>
<organism evidence="15 16">
    <name type="scientific">Coptotermes formosanus</name>
    <name type="common">Formosan subterranean termite</name>
    <dbReference type="NCBI Taxonomy" id="36987"/>
    <lineage>
        <taxon>Eukaryota</taxon>
        <taxon>Metazoa</taxon>
        <taxon>Ecdysozoa</taxon>
        <taxon>Arthropoda</taxon>
        <taxon>Hexapoda</taxon>
        <taxon>Insecta</taxon>
        <taxon>Pterygota</taxon>
        <taxon>Neoptera</taxon>
        <taxon>Polyneoptera</taxon>
        <taxon>Dictyoptera</taxon>
        <taxon>Blattodea</taxon>
        <taxon>Blattoidea</taxon>
        <taxon>Termitoidae</taxon>
        <taxon>Rhinotermitidae</taxon>
        <taxon>Coptotermes</taxon>
    </lineage>
</organism>
<dbReference type="OrthoDB" id="5979691at2759"/>
<dbReference type="FunFam" id="1.10.2000.10:FF:000019">
    <property type="entry name" value="Corin, isoform B"/>
    <property type="match status" value="1"/>
</dbReference>
<dbReference type="InParanoid" id="A0A6L2Q232"/>
<evidence type="ECO:0000256" key="8">
    <source>
        <dbReference type="PROSITE-ProRule" id="PRU00124"/>
    </source>
</evidence>
<feature type="domain" description="FZ" evidence="12">
    <location>
        <begin position="406"/>
        <end position="527"/>
    </location>
</feature>
<dbReference type="InterPro" id="IPR036772">
    <property type="entry name" value="SRCR-like_dom_sf"/>
</dbReference>
<dbReference type="CDD" id="cd00112">
    <property type="entry name" value="LDLa"/>
    <property type="match status" value="2"/>
</dbReference>
<evidence type="ECO:0000256" key="6">
    <source>
        <dbReference type="ARBA" id="ARBA00023180"/>
    </source>
</evidence>
<dbReference type="InterPro" id="IPR043504">
    <property type="entry name" value="Peptidase_S1_PA_chymotrypsin"/>
</dbReference>
<keyword evidence="2 10" id="KW-0645">Protease</keyword>
<dbReference type="CDD" id="cd00190">
    <property type="entry name" value="Tryp_SPc"/>
    <property type="match status" value="1"/>
</dbReference>
<feature type="compositionally biased region" description="Low complexity" evidence="11">
    <location>
        <begin position="101"/>
        <end position="118"/>
    </location>
</feature>
<dbReference type="SMART" id="SM00192">
    <property type="entry name" value="LDLa"/>
    <property type="match status" value="2"/>
</dbReference>
<dbReference type="SUPFAM" id="SSF63501">
    <property type="entry name" value="Frizzled cysteine-rich domain"/>
    <property type="match status" value="1"/>
</dbReference>
<dbReference type="PANTHER" id="PTHR24252">
    <property type="entry name" value="ACROSIN-RELATED"/>
    <property type="match status" value="1"/>
</dbReference>
<dbReference type="SUPFAM" id="SSF56487">
    <property type="entry name" value="SRCR-like"/>
    <property type="match status" value="1"/>
</dbReference>
<evidence type="ECO:0000256" key="1">
    <source>
        <dbReference type="ARBA" id="ARBA00004162"/>
    </source>
</evidence>
<evidence type="ECO:0000256" key="5">
    <source>
        <dbReference type="ARBA" id="ARBA00023157"/>
    </source>
</evidence>
<dbReference type="InterPro" id="IPR018114">
    <property type="entry name" value="TRYPSIN_HIS"/>
</dbReference>
<dbReference type="InterPro" id="IPR001254">
    <property type="entry name" value="Trypsin_dom"/>
</dbReference>
<dbReference type="Proteomes" id="UP000502823">
    <property type="component" value="Unassembled WGS sequence"/>
</dbReference>
<dbReference type="Pfam" id="PF01392">
    <property type="entry name" value="Fz"/>
    <property type="match status" value="1"/>
</dbReference>
<dbReference type="FunFam" id="2.40.10.10:FF:000003">
    <property type="entry name" value="Transmembrane serine protease 3"/>
    <property type="match status" value="1"/>
</dbReference>
<dbReference type="GO" id="GO:0004252">
    <property type="term" value="F:serine-type endopeptidase activity"/>
    <property type="evidence" value="ECO:0007669"/>
    <property type="project" value="InterPro"/>
</dbReference>
<feature type="region of interest" description="Disordered" evidence="11">
    <location>
        <begin position="232"/>
        <end position="256"/>
    </location>
</feature>
<dbReference type="InterPro" id="IPR036790">
    <property type="entry name" value="Frizzled_dom_sf"/>
</dbReference>
<dbReference type="InterPro" id="IPR009003">
    <property type="entry name" value="Peptidase_S1_PA"/>
</dbReference>
<comment type="subcellular location">
    <subcellularLocation>
        <location evidence="1">Cell membrane</location>
        <topology evidence="1">Single-pass membrane protein</topology>
    </subcellularLocation>
</comment>
<dbReference type="PANTHER" id="PTHR24252:SF7">
    <property type="entry name" value="HYALIN"/>
    <property type="match status" value="1"/>
</dbReference>
<evidence type="ECO:0000313" key="16">
    <source>
        <dbReference type="Proteomes" id="UP000502823"/>
    </source>
</evidence>
<feature type="non-terminal residue" evidence="15">
    <location>
        <position position="1"/>
    </location>
</feature>
<feature type="disulfide bond" evidence="8">
    <location>
        <begin position="548"/>
        <end position="566"/>
    </location>
</feature>
<dbReference type="InterPro" id="IPR001190">
    <property type="entry name" value="SRCR"/>
</dbReference>
<feature type="disulfide bond" evidence="8">
    <location>
        <begin position="585"/>
        <end position="603"/>
    </location>
</feature>
<evidence type="ECO:0000256" key="11">
    <source>
        <dbReference type="SAM" id="MobiDB-lite"/>
    </source>
</evidence>
<evidence type="ECO:0000256" key="3">
    <source>
        <dbReference type="ARBA" id="ARBA00022801"/>
    </source>
</evidence>
<dbReference type="PROSITE" id="PS50068">
    <property type="entry name" value="LDLRA_2"/>
    <property type="match status" value="2"/>
</dbReference>
<keyword evidence="4 10" id="KW-0720">Serine protease</keyword>
<sequence length="985" mass="109517">VSALPPPVQLQPPAVPQRSKKSPPPPKARVRFVLPEESKPPDLKQMPPSIVSQQHKPLQPPIPPPHISDPPKPQQAVKNINSEVAIKQKPLKPRLLPTVPPQSHSLQQQPQVQSNKQQECGTLKMEQPQCHAEQSPSFQTQIQQTQNISQTQQTISQPQNQVEPSQTLNQAQTQQPANKSQSQNSQLCNQEPNFPTSQQPQKTQEAEIQQQPIAMPPSKVEQQPYNNNKVSVRQDSNVSSDSFSQTSSPSYTTKTMETPLLSPHAASSTNASKKVTSGNNNKILNGDIGNGAPLTANNVSSNGNSALTKSVSTPASLQATVRFHHGSHMSLHHRIIHDIRRPSARYAARARRKLPFAQVFMNALALLAIAGGLAAYFRAYPSTVQYVNKTVETTTKFLALPEDKNPAPGICLPVIADFCKQHQVPYIFTMFPNYMGNFNQRDAQQELEVYDAVVDVRCYDLAALFLCSVFVPKCGPEGQLVRPCSSICHEMKRRCGFFLTVFGLSLPNYLDCNLFPESPDPNECVGHKEVIDAKIRAQKPVCKAGFQCDTRRCIPAKWRCDGHVDCKDLSDELNCAQCTKGMIHCGQKRCIARNHMCDGVPDCPWGQDEWNCLRLNKHMGDVGQGRLEVFRGEEQTWLPACIKNWNTGSSASYICSEMGYVLTRDGKETTLPPLSSNSTSIWKLYKKKDTNLLKELHECRAEKAGTYATVELSCSNYTCGKRRQSYNSRPSARIVGGVESTPGDWPFLAAILGGPEEVFYCAGVIISDQWVLSASHCVGNQPNLDGWTIQLGITRRHAHSYLGQKMKVQRILPHPMYNMGVPHDNDVALFQLKSRVTFHEHLLPVCLPPSNYDLAPGTLCTVIGWGKTEDTDESEYEPAVNEVQVPVLNRELCNAWLQIRDLNVTDGMICAGYAEGGRDACQGDSGGPLLCRDEKHRDRWFVGGIVSWGIKCAHPHLPGVYAYVPKYVRWIRQQMALYSNDDDNM</sequence>
<dbReference type="FunCoup" id="A0A6L2Q232">
    <property type="interactions" value="4"/>
</dbReference>
<name>A0A6L2Q232_COPFO</name>
<keyword evidence="3 10" id="KW-0378">Hydrolase</keyword>
<feature type="domain" description="SRCR" evidence="14">
    <location>
        <begin position="613"/>
        <end position="720"/>
    </location>
</feature>
<dbReference type="Pfam" id="PF00089">
    <property type="entry name" value="Trypsin"/>
    <property type="match status" value="1"/>
</dbReference>
<evidence type="ECO:0000259" key="12">
    <source>
        <dbReference type="PROSITE" id="PS50038"/>
    </source>
</evidence>
<dbReference type="InterPro" id="IPR001314">
    <property type="entry name" value="Peptidase_S1A"/>
</dbReference>
<dbReference type="GO" id="GO:0005886">
    <property type="term" value="C:plasma membrane"/>
    <property type="evidence" value="ECO:0007669"/>
    <property type="project" value="UniProtKB-SubCell"/>
</dbReference>
<dbReference type="Gene3D" id="4.10.400.10">
    <property type="entry name" value="Low-density Lipoprotein Receptor"/>
    <property type="match status" value="2"/>
</dbReference>
<evidence type="ECO:0000256" key="7">
    <source>
        <dbReference type="PROSITE-ProRule" id="PRU00090"/>
    </source>
</evidence>
<evidence type="ECO:0000256" key="9">
    <source>
        <dbReference type="PROSITE-ProRule" id="PRU00196"/>
    </source>
</evidence>
<dbReference type="SMART" id="SM00020">
    <property type="entry name" value="Tryp_SPc"/>
    <property type="match status" value="1"/>
</dbReference>
<keyword evidence="6" id="KW-0325">Glycoprotein</keyword>
<evidence type="ECO:0000256" key="10">
    <source>
        <dbReference type="RuleBase" id="RU363034"/>
    </source>
</evidence>
<dbReference type="PRINTS" id="PR00722">
    <property type="entry name" value="CHYMOTRYPSIN"/>
</dbReference>
<dbReference type="PROSITE" id="PS50240">
    <property type="entry name" value="TRYPSIN_DOM"/>
    <property type="match status" value="1"/>
</dbReference>
<dbReference type="Gene3D" id="1.10.2000.10">
    <property type="entry name" value="Frizzled cysteine-rich domain"/>
    <property type="match status" value="1"/>
</dbReference>
<evidence type="ECO:0000259" key="13">
    <source>
        <dbReference type="PROSITE" id="PS50240"/>
    </source>
</evidence>
<evidence type="ECO:0008006" key="17">
    <source>
        <dbReference type="Google" id="ProtNLM"/>
    </source>
</evidence>
<dbReference type="PROSITE" id="PS00135">
    <property type="entry name" value="TRYPSIN_SER"/>
    <property type="match status" value="1"/>
</dbReference>
<dbReference type="GO" id="GO:0006508">
    <property type="term" value="P:proteolysis"/>
    <property type="evidence" value="ECO:0007669"/>
    <property type="project" value="UniProtKB-KW"/>
</dbReference>
<dbReference type="Gene3D" id="2.40.10.10">
    <property type="entry name" value="Trypsin-like serine proteases"/>
    <property type="match status" value="1"/>
</dbReference>
<feature type="compositionally biased region" description="Pro residues" evidence="11">
    <location>
        <begin position="58"/>
        <end position="73"/>
    </location>
</feature>
<dbReference type="PROSITE" id="PS00134">
    <property type="entry name" value="TRYPSIN_HIS"/>
    <property type="match status" value="1"/>
</dbReference>
<dbReference type="SMART" id="SM00063">
    <property type="entry name" value="FRI"/>
    <property type="match status" value="1"/>
</dbReference>
<dbReference type="EMBL" id="BLKM01000738">
    <property type="protein sequence ID" value="GFG37990.1"/>
    <property type="molecule type" value="Genomic_DNA"/>
</dbReference>
<dbReference type="PROSITE" id="PS50038">
    <property type="entry name" value="FZ"/>
    <property type="match status" value="1"/>
</dbReference>
<evidence type="ECO:0000256" key="2">
    <source>
        <dbReference type="ARBA" id="ARBA00022670"/>
    </source>
</evidence>
<dbReference type="AlphaFoldDB" id="A0A6L2Q232"/>
<dbReference type="InterPro" id="IPR002172">
    <property type="entry name" value="LDrepeatLR_classA_rpt"/>
</dbReference>
<feature type="compositionally biased region" description="Polar residues" evidence="11">
    <location>
        <begin position="162"/>
        <end position="208"/>
    </location>
</feature>
<feature type="compositionally biased region" description="Low complexity" evidence="11">
    <location>
        <begin position="134"/>
        <end position="161"/>
    </location>
</feature>
<feature type="disulfide bond" evidence="7">
    <location>
        <begin position="488"/>
        <end position="512"/>
    </location>
</feature>
<proteinExistence type="predicted"/>
<comment type="caution">
    <text evidence="15">The sequence shown here is derived from an EMBL/GenBank/DDBJ whole genome shotgun (WGS) entry which is preliminary data.</text>
</comment>
<reference evidence="16" key="1">
    <citation type="submission" date="2020-01" db="EMBL/GenBank/DDBJ databases">
        <title>Draft genome sequence of the Termite Coptotermes fromosanus.</title>
        <authorList>
            <person name="Itakura S."/>
            <person name="Yosikawa Y."/>
            <person name="Umezawa K."/>
        </authorList>
    </citation>
    <scope>NUCLEOTIDE SEQUENCE [LARGE SCALE GENOMIC DNA]</scope>
</reference>
<feature type="region of interest" description="Disordered" evidence="11">
    <location>
        <begin position="1"/>
        <end position="208"/>
    </location>
</feature>
<gene>
    <name evidence="15" type="ORF">Cfor_02873</name>
</gene>
<feature type="disulfide bond" evidence="8">
    <location>
        <begin position="560"/>
        <end position="575"/>
    </location>
</feature>
<feature type="compositionally biased region" description="Low complexity" evidence="11">
    <location>
        <begin position="236"/>
        <end position="250"/>
    </location>
</feature>
<feature type="disulfide bond" evidence="8">
    <location>
        <begin position="597"/>
        <end position="612"/>
    </location>
</feature>
<evidence type="ECO:0000313" key="15">
    <source>
        <dbReference type="EMBL" id="GFG37990.1"/>
    </source>
</evidence>
<keyword evidence="5 8" id="KW-1015">Disulfide bond</keyword>
<dbReference type="CDD" id="cd07066">
    <property type="entry name" value="CRD_FZ"/>
    <property type="match status" value="1"/>
</dbReference>
<dbReference type="InterPro" id="IPR036055">
    <property type="entry name" value="LDL_receptor-like_sf"/>
</dbReference>
<dbReference type="Pfam" id="PF15494">
    <property type="entry name" value="SRCR_2"/>
    <property type="match status" value="1"/>
</dbReference>
<feature type="domain" description="Peptidase S1" evidence="13">
    <location>
        <begin position="734"/>
        <end position="976"/>
    </location>
</feature>
<dbReference type="Gene3D" id="3.10.250.10">
    <property type="entry name" value="SRCR-like domain"/>
    <property type="match status" value="1"/>
</dbReference>
<evidence type="ECO:0000256" key="4">
    <source>
        <dbReference type="ARBA" id="ARBA00022825"/>
    </source>
</evidence>
<dbReference type="SUPFAM" id="SSF57424">
    <property type="entry name" value="LDL receptor-like module"/>
    <property type="match status" value="2"/>
</dbReference>